<reference evidence="3 4" key="1">
    <citation type="journal article" date="2018" name="BMC Genomics">
        <title>Genomic evidence for intraspecific hybridization in a clonal and extremely halotolerant yeast.</title>
        <authorList>
            <person name="Gostincar C."/>
            <person name="Stajich J.E."/>
            <person name="Zupancic J."/>
            <person name="Zalar P."/>
            <person name="Gunde-Cimerman N."/>
        </authorList>
    </citation>
    <scope>NUCLEOTIDE SEQUENCE [LARGE SCALE GENOMIC DNA]</scope>
    <source>
        <strain evidence="3 4">EXF-120</strain>
    </source>
</reference>
<feature type="region of interest" description="Disordered" evidence="1">
    <location>
        <begin position="758"/>
        <end position="835"/>
    </location>
</feature>
<feature type="compositionally biased region" description="Pro residues" evidence="1">
    <location>
        <begin position="258"/>
        <end position="267"/>
    </location>
</feature>
<feature type="compositionally biased region" description="Low complexity" evidence="1">
    <location>
        <begin position="876"/>
        <end position="912"/>
    </location>
</feature>
<dbReference type="InterPro" id="IPR021950">
    <property type="entry name" value="Spt20"/>
</dbReference>
<feature type="compositionally biased region" description="Gly residues" evidence="1">
    <location>
        <begin position="913"/>
        <end position="931"/>
    </location>
</feature>
<feature type="compositionally biased region" description="Low complexity" evidence="1">
    <location>
        <begin position="504"/>
        <end position="529"/>
    </location>
</feature>
<evidence type="ECO:0000259" key="2">
    <source>
        <dbReference type="Pfam" id="PF12090"/>
    </source>
</evidence>
<feature type="compositionally biased region" description="Low complexity" evidence="1">
    <location>
        <begin position="546"/>
        <end position="562"/>
    </location>
</feature>
<dbReference type="PANTHER" id="PTHR13526">
    <property type="entry name" value="TRANSCRIPTION FACTOR SPT20 HOMOLOG"/>
    <property type="match status" value="1"/>
</dbReference>
<feature type="compositionally biased region" description="Low complexity" evidence="1">
    <location>
        <begin position="775"/>
        <end position="805"/>
    </location>
</feature>
<protein>
    <recommendedName>
        <fullName evidence="2">Spt20-like SEP domain-containing protein</fullName>
    </recommendedName>
</protein>
<feature type="compositionally biased region" description="Low complexity" evidence="1">
    <location>
        <begin position="668"/>
        <end position="685"/>
    </location>
</feature>
<feature type="region of interest" description="Disordered" evidence="1">
    <location>
        <begin position="403"/>
        <end position="697"/>
    </location>
</feature>
<feature type="compositionally biased region" description="Low complexity" evidence="1">
    <location>
        <begin position="429"/>
        <end position="438"/>
    </location>
</feature>
<feature type="compositionally biased region" description="Low complexity" evidence="1">
    <location>
        <begin position="471"/>
        <end position="495"/>
    </location>
</feature>
<proteinExistence type="predicted"/>
<dbReference type="VEuPathDB" id="FungiDB:BTJ68_10942"/>
<dbReference type="PANTHER" id="PTHR13526:SF8">
    <property type="entry name" value="TRANSCRIPTION FACTOR SPT20 HOMOLOG"/>
    <property type="match status" value="1"/>
</dbReference>
<dbReference type="OrthoDB" id="1932706at2759"/>
<feature type="region of interest" description="Disordered" evidence="1">
    <location>
        <begin position="980"/>
        <end position="1020"/>
    </location>
</feature>
<feature type="region of interest" description="Disordered" evidence="1">
    <location>
        <begin position="234"/>
        <end position="278"/>
    </location>
</feature>
<dbReference type="GO" id="GO:0003712">
    <property type="term" value="F:transcription coregulator activity"/>
    <property type="evidence" value="ECO:0007669"/>
    <property type="project" value="InterPro"/>
</dbReference>
<feature type="compositionally biased region" description="Gly residues" evidence="1">
    <location>
        <begin position="980"/>
        <end position="999"/>
    </location>
</feature>
<dbReference type="Pfam" id="PF12090">
    <property type="entry name" value="Spt20_SEP"/>
    <property type="match status" value="1"/>
</dbReference>
<comment type="caution">
    <text evidence="3">The sequence shown here is derived from an EMBL/GenBank/DDBJ whole genome shotgun (WGS) entry which is preliminary data.</text>
</comment>
<feature type="region of interest" description="Disordered" evidence="1">
    <location>
        <begin position="1"/>
        <end position="45"/>
    </location>
</feature>
<feature type="region of interest" description="Disordered" evidence="1">
    <location>
        <begin position="876"/>
        <end position="944"/>
    </location>
</feature>
<dbReference type="InterPro" id="IPR046468">
    <property type="entry name" value="Spt20-like_SEP"/>
</dbReference>
<evidence type="ECO:0000313" key="3">
    <source>
        <dbReference type="EMBL" id="RMZ34887.1"/>
    </source>
</evidence>
<organism evidence="3 4">
    <name type="scientific">Hortaea werneckii</name>
    <name type="common">Black yeast</name>
    <name type="synonym">Cladosporium werneckii</name>
    <dbReference type="NCBI Taxonomy" id="91943"/>
    <lineage>
        <taxon>Eukaryota</taxon>
        <taxon>Fungi</taxon>
        <taxon>Dikarya</taxon>
        <taxon>Ascomycota</taxon>
        <taxon>Pezizomycotina</taxon>
        <taxon>Dothideomycetes</taxon>
        <taxon>Dothideomycetidae</taxon>
        <taxon>Mycosphaerellales</taxon>
        <taxon>Teratosphaeriaceae</taxon>
        <taxon>Hortaea</taxon>
    </lineage>
</organism>
<feature type="compositionally biased region" description="Basic and acidic residues" evidence="1">
    <location>
        <begin position="194"/>
        <end position="207"/>
    </location>
</feature>
<accession>A0A3M7JAP0</accession>
<dbReference type="GO" id="GO:0000124">
    <property type="term" value="C:SAGA complex"/>
    <property type="evidence" value="ECO:0007669"/>
    <property type="project" value="InterPro"/>
</dbReference>
<dbReference type="EMBL" id="QWIT01000014">
    <property type="protein sequence ID" value="RMZ34887.1"/>
    <property type="molecule type" value="Genomic_DNA"/>
</dbReference>
<gene>
    <name evidence="3" type="ORF">D0859_00957</name>
</gene>
<name>A0A3M7JAP0_HORWE</name>
<feature type="compositionally biased region" description="Polar residues" evidence="1">
    <location>
        <begin position="636"/>
        <end position="660"/>
    </location>
</feature>
<feature type="compositionally biased region" description="Low complexity" evidence="1">
    <location>
        <begin position="820"/>
        <end position="835"/>
    </location>
</feature>
<dbReference type="AlphaFoldDB" id="A0A3M7JAP0"/>
<dbReference type="GO" id="GO:0006357">
    <property type="term" value="P:regulation of transcription by RNA polymerase II"/>
    <property type="evidence" value="ECO:0007669"/>
    <property type="project" value="TreeGrafter"/>
</dbReference>
<dbReference type="VEuPathDB" id="FungiDB:BTJ68_12972"/>
<feature type="region of interest" description="Disordered" evidence="1">
    <location>
        <begin position="137"/>
        <end position="213"/>
    </location>
</feature>
<feature type="compositionally biased region" description="Basic and acidic residues" evidence="1">
    <location>
        <begin position="403"/>
        <end position="428"/>
    </location>
</feature>
<evidence type="ECO:0000313" key="4">
    <source>
        <dbReference type="Proteomes" id="UP000281677"/>
    </source>
</evidence>
<dbReference type="Proteomes" id="UP000281677">
    <property type="component" value="Unassembled WGS sequence"/>
</dbReference>
<feature type="domain" description="Spt20-like SEP" evidence="2">
    <location>
        <begin position="64"/>
        <end position="319"/>
    </location>
</feature>
<feature type="compositionally biased region" description="Polar residues" evidence="1">
    <location>
        <begin position="585"/>
        <end position="622"/>
    </location>
</feature>
<sequence length="1020" mass="110963">MATAVARPTGAAVRQRDRLPKLSLSKRGSGLDGDRSSDALPQKKRKLTEPFVRDTAYILRKHKGKPPSIVLHLHNTHFKFHGQEGSYAYDSPMKFVLEHLRKGTVPHEMIEELLVSGVPWYDGCLIVEVRNYKTKEGEDTVGNGKKDGGGPDGKFSMHRYNEHITPSAFAPYPNKAKSAEEQGTKDGSSNSGTPEKEKEKSKEKASKDGGPQIFTTVLHPTALTQHHEIMLLANTPASELRSNNKKKGSTDVTGASEPPTPSVPPTPTATSRGPLSQQQKMCLEEGDIYAFQSDLLLATEPPLLLDPVSTPQDADRVLEILSDPLHCATPPEAKTRKRTTAEMAADDAQAAEQERRMLIMDERLKPLSTSTAAGGLQGDGQGGAAAALGFSRFKTLEMVRAKHEEQERVRKDEEARQAVERKAAEEQNQRQQALLQHQAKQKEMLLQQQRAHAAAQGGGNPNMMAQRNEMLRQQQQQQQQRQQMEQAQQLAAQQATSAQHGHPQQQNTQAMMQQGGQGFQQPQQVSQMGGAQGSPLARQQTPILNSSPMMPQGGFPMQPQGSNQGGAGSPARPTSAMMAGRNVSMARQGSQQQGSTHNTPQIAQGTPSMPQAMPNRQMSQTPRLPPGSPAAGMQMGTPNSAHMASMQPTPHMNGSQNGFTPEQLAMLQRQQSIQQQQQHSASPAPGAGGQGGLPQNMTPEQFQAISVQGQQRMRHQQQQLMMAQRSGNQPLANHWQMQMQQQQNREMQARRIREMHALQQAQQQGMAGGGGGHGHPQQTPGGHPQMQPNQMQNQMQVNQHPQQMQSGQGGNPQQMATPDQMAQAQQRSQQMAFQRQLSNQLSTYAQQYGGWQNIPQQAVQTMPPALQNFLRQQKMRAQQQQQQGQMSQAQMQQQQMRMLQMQQQQQQQQQGNMGNGGGMGGGGGNQGGAAGGDNVVPAGAPNPQYMQALRSNRDALAQQMQMQGHMQNMQQQNNGMGMAGMRGGPQGGGGGGGGGGAGQNGDDLQQHFANMANALQRPGV</sequence>
<evidence type="ECO:0000256" key="1">
    <source>
        <dbReference type="SAM" id="MobiDB-lite"/>
    </source>
</evidence>
<feature type="compositionally biased region" description="Basic and acidic residues" evidence="1">
    <location>
        <begin position="137"/>
        <end position="149"/>
    </location>
</feature>